<keyword evidence="8" id="KW-1185">Reference proteome</keyword>
<dbReference type="SUPFAM" id="SSF103481">
    <property type="entry name" value="Multidrug resistance efflux transporter EmrE"/>
    <property type="match status" value="1"/>
</dbReference>
<comment type="subcellular location">
    <subcellularLocation>
        <location evidence="1">Endoplasmic reticulum membrane</location>
        <topology evidence="1">Multi-pass membrane protein</topology>
    </subcellularLocation>
</comment>
<evidence type="ECO:0000313" key="7">
    <source>
        <dbReference type="EMBL" id="KAE8155593.1"/>
    </source>
</evidence>
<dbReference type="NCBIfam" id="TIGR00803">
    <property type="entry name" value="nst"/>
    <property type="match status" value="1"/>
</dbReference>
<feature type="transmembrane region" description="Helical" evidence="6">
    <location>
        <begin position="169"/>
        <end position="186"/>
    </location>
</feature>
<evidence type="ECO:0000256" key="5">
    <source>
        <dbReference type="ARBA" id="ARBA00023136"/>
    </source>
</evidence>
<feature type="transmembrane region" description="Helical" evidence="6">
    <location>
        <begin position="198"/>
        <end position="220"/>
    </location>
</feature>
<dbReference type="InterPro" id="IPR037185">
    <property type="entry name" value="EmrE-like"/>
</dbReference>
<keyword evidence="3" id="KW-0256">Endoplasmic reticulum</keyword>
<dbReference type="Gene3D" id="1.10.3730.20">
    <property type="match status" value="1"/>
</dbReference>
<keyword evidence="2 6" id="KW-0812">Transmembrane</keyword>
<protein>
    <submittedName>
        <fullName evidence="7">Nucleotide-sugar transporter-domain-containing protein</fullName>
    </submittedName>
</protein>
<keyword evidence="5 6" id="KW-0472">Membrane</keyword>
<keyword evidence="7" id="KW-0813">Transport</keyword>
<evidence type="ECO:0000256" key="2">
    <source>
        <dbReference type="ARBA" id="ARBA00022692"/>
    </source>
</evidence>
<dbReference type="EMBL" id="ML738827">
    <property type="protein sequence ID" value="KAE8155593.1"/>
    <property type="molecule type" value="Genomic_DNA"/>
</dbReference>
<dbReference type="AlphaFoldDB" id="A0A5N6UAH3"/>
<feature type="transmembrane region" description="Helical" evidence="6">
    <location>
        <begin position="131"/>
        <end position="149"/>
    </location>
</feature>
<sequence>MKLTVSVFLVAKGNVIGPDVSPTSSGPRSSRWDILTTGHRDAAVPAFLYTFATFLQSVGAQNLDIVPYLILSQAKVTITPVFGTLFLKQRFTRRHWVCFIMIAVGVIIVQMSPTNAQNTRSTASTAPQARMLGVAAMLLSGVCVAFAGVRVESMLRTGKQTFMSRNAQLAWYSWFSAGSVYIWRSKTGSGDFFGGYNLLVWVFTLLQAAGGFIVAWCVALTSTVTKNHAQVVGFLLASTISLVLQGNINIQHLCGVILSVGALFEYAYHEPPTATVRRKHFAAEKCETVV</sequence>
<evidence type="ECO:0000256" key="1">
    <source>
        <dbReference type="ARBA" id="ARBA00004477"/>
    </source>
</evidence>
<evidence type="ECO:0000256" key="6">
    <source>
        <dbReference type="SAM" id="Phobius"/>
    </source>
</evidence>
<keyword evidence="7" id="KW-0762">Sugar transport</keyword>
<feature type="transmembrane region" description="Helical" evidence="6">
    <location>
        <begin position="94"/>
        <end position="111"/>
    </location>
</feature>
<proteinExistence type="predicted"/>
<accession>A0A5N6UAH3</accession>
<evidence type="ECO:0000256" key="3">
    <source>
        <dbReference type="ARBA" id="ARBA00022824"/>
    </source>
</evidence>
<dbReference type="Pfam" id="PF04142">
    <property type="entry name" value="Nuc_sug_transp"/>
    <property type="match status" value="1"/>
</dbReference>
<reference evidence="7 8" key="1">
    <citation type="submission" date="2019-04" db="EMBL/GenBank/DDBJ databases">
        <title>Friends and foes A comparative genomics study of 23 Aspergillus species from section Flavi.</title>
        <authorList>
            <consortium name="DOE Joint Genome Institute"/>
            <person name="Kjaerbolling I."/>
            <person name="Vesth T."/>
            <person name="Frisvad J.C."/>
            <person name="Nybo J.L."/>
            <person name="Theobald S."/>
            <person name="Kildgaard S."/>
            <person name="Isbrandt T."/>
            <person name="Kuo A."/>
            <person name="Sato A."/>
            <person name="Lyhne E.K."/>
            <person name="Kogle M.E."/>
            <person name="Wiebenga A."/>
            <person name="Kun R.S."/>
            <person name="Lubbers R.J."/>
            <person name="Makela M.R."/>
            <person name="Barry K."/>
            <person name="Chovatia M."/>
            <person name="Clum A."/>
            <person name="Daum C."/>
            <person name="Haridas S."/>
            <person name="He G."/>
            <person name="LaButti K."/>
            <person name="Lipzen A."/>
            <person name="Mondo S."/>
            <person name="Riley R."/>
            <person name="Salamov A."/>
            <person name="Simmons B.A."/>
            <person name="Magnuson J.K."/>
            <person name="Henrissat B."/>
            <person name="Mortensen U.H."/>
            <person name="Larsen T.O."/>
            <person name="Devries R.P."/>
            <person name="Grigoriev I.V."/>
            <person name="Machida M."/>
            <person name="Baker S.E."/>
            <person name="Andersen M.R."/>
        </authorList>
    </citation>
    <scope>NUCLEOTIDE SEQUENCE [LARGE SCALE GENOMIC DNA]</scope>
    <source>
        <strain evidence="7 8">CBS 117626</strain>
    </source>
</reference>
<name>A0A5N6UAH3_ASPTM</name>
<gene>
    <name evidence="7" type="ORF">BDV40DRAFT_283385</name>
</gene>
<evidence type="ECO:0000256" key="4">
    <source>
        <dbReference type="ARBA" id="ARBA00022989"/>
    </source>
</evidence>
<dbReference type="GO" id="GO:0015165">
    <property type="term" value="F:pyrimidine nucleotide-sugar transmembrane transporter activity"/>
    <property type="evidence" value="ECO:0007669"/>
    <property type="project" value="InterPro"/>
</dbReference>
<dbReference type="Proteomes" id="UP000326950">
    <property type="component" value="Unassembled WGS sequence"/>
</dbReference>
<dbReference type="OrthoDB" id="408493at2759"/>
<organism evidence="7 8">
    <name type="scientific">Aspergillus tamarii</name>
    <dbReference type="NCBI Taxonomy" id="41984"/>
    <lineage>
        <taxon>Eukaryota</taxon>
        <taxon>Fungi</taxon>
        <taxon>Dikarya</taxon>
        <taxon>Ascomycota</taxon>
        <taxon>Pezizomycotina</taxon>
        <taxon>Eurotiomycetes</taxon>
        <taxon>Eurotiomycetidae</taxon>
        <taxon>Eurotiales</taxon>
        <taxon>Aspergillaceae</taxon>
        <taxon>Aspergillus</taxon>
        <taxon>Aspergillus subgen. Circumdati</taxon>
    </lineage>
</organism>
<feature type="transmembrane region" description="Helical" evidence="6">
    <location>
        <begin position="65"/>
        <end position="87"/>
    </location>
</feature>
<dbReference type="GO" id="GO:0000139">
    <property type="term" value="C:Golgi membrane"/>
    <property type="evidence" value="ECO:0007669"/>
    <property type="project" value="InterPro"/>
</dbReference>
<keyword evidence="4 6" id="KW-1133">Transmembrane helix</keyword>
<dbReference type="PANTHER" id="PTHR10231">
    <property type="entry name" value="NUCLEOTIDE-SUGAR TRANSMEMBRANE TRANSPORTER"/>
    <property type="match status" value="1"/>
</dbReference>
<dbReference type="InterPro" id="IPR007271">
    <property type="entry name" value="Nuc_sug_transpt"/>
</dbReference>
<evidence type="ECO:0000313" key="8">
    <source>
        <dbReference type="Proteomes" id="UP000326950"/>
    </source>
</evidence>